<protein>
    <submittedName>
        <fullName evidence="2">Uncharacterized protein</fullName>
    </submittedName>
</protein>
<gene>
    <name evidence="2" type="ORF">POJ06DRAFT_46863</name>
</gene>
<reference evidence="2" key="1">
    <citation type="submission" date="2023-03" db="EMBL/GenBank/DDBJ databases">
        <title>Near-Complete genome sequence of Lipomyces tetrasporous NRRL Y-64009, an oleaginous yeast capable of growing on lignocellulosic hydrolysates.</title>
        <authorList>
            <consortium name="Lawrence Berkeley National Laboratory"/>
            <person name="Jagtap S.S."/>
            <person name="Liu J.-J."/>
            <person name="Walukiewicz H.E."/>
            <person name="Pangilinan J."/>
            <person name="Lipzen A."/>
            <person name="Ahrendt S."/>
            <person name="Koriabine M."/>
            <person name="Cobaugh K."/>
            <person name="Salamov A."/>
            <person name="Yoshinaga Y."/>
            <person name="Ng V."/>
            <person name="Daum C."/>
            <person name="Grigoriev I.V."/>
            <person name="Slininger P.J."/>
            <person name="Dien B.S."/>
            <person name="Jin Y.-S."/>
            <person name="Rao C.V."/>
        </authorList>
    </citation>
    <scope>NUCLEOTIDE SEQUENCE</scope>
    <source>
        <strain evidence="2">NRRL Y-64009</strain>
    </source>
</reference>
<evidence type="ECO:0000313" key="2">
    <source>
        <dbReference type="EMBL" id="KAJ8096933.1"/>
    </source>
</evidence>
<proteinExistence type="predicted"/>
<comment type="caution">
    <text evidence="2">The sequence shown here is derived from an EMBL/GenBank/DDBJ whole genome shotgun (WGS) entry which is preliminary data.</text>
</comment>
<dbReference type="EMBL" id="JARPMG010000013">
    <property type="protein sequence ID" value="KAJ8096933.1"/>
    <property type="molecule type" value="Genomic_DNA"/>
</dbReference>
<organism evidence="2 3">
    <name type="scientific">Lipomyces tetrasporus</name>
    <dbReference type="NCBI Taxonomy" id="54092"/>
    <lineage>
        <taxon>Eukaryota</taxon>
        <taxon>Fungi</taxon>
        <taxon>Dikarya</taxon>
        <taxon>Ascomycota</taxon>
        <taxon>Saccharomycotina</taxon>
        <taxon>Lipomycetes</taxon>
        <taxon>Lipomycetales</taxon>
        <taxon>Lipomycetaceae</taxon>
        <taxon>Lipomyces</taxon>
    </lineage>
</organism>
<sequence length="138" mass="15395">MPAPLDTEQTSYQRALEFLIENEPESVIDIECSYESYIALQEQARELYGDAKYPRLDYFEGISRLRIKTQPSPLVTGIGAFLQQSILNSARDALLRQNRPDLADRIAPAGEFGIGYLSPDDQPAESTKTPEDGTPAEE</sequence>
<evidence type="ECO:0000313" key="3">
    <source>
        <dbReference type="Proteomes" id="UP001217417"/>
    </source>
</evidence>
<dbReference type="AlphaFoldDB" id="A0AAD7QKU3"/>
<feature type="region of interest" description="Disordered" evidence="1">
    <location>
        <begin position="114"/>
        <end position="138"/>
    </location>
</feature>
<dbReference type="GeneID" id="80886252"/>
<accession>A0AAD7QKU3</accession>
<evidence type="ECO:0000256" key="1">
    <source>
        <dbReference type="SAM" id="MobiDB-lite"/>
    </source>
</evidence>
<dbReference type="RefSeq" id="XP_056040383.1">
    <property type="nucleotide sequence ID" value="XM_056191086.1"/>
</dbReference>
<dbReference type="Proteomes" id="UP001217417">
    <property type="component" value="Unassembled WGS sequence"/>
</dbReference>
<keyword evidence="3" id="KW-1185">Reference proteome</keyword>
<name>A0AAD7QKU3_9ASCO</name>